<protein>
    <submittedName>
        <fullName evidence="1">Uncharacterized protein</fullName>
    </submittedName>
</protein>
<evidence type="ECO:0000313" key="2">
    <source>
        <dbReference type="Proteomes" id="UP000613011"/>
    </source>
</evidence>
<keyword evidence="2" id="KW-1185">Reference proteome</keyword>
<name>A0A936ZKY7_9BURK</name>
<reference evidence="1" key="1">
    <citation type="submission" date="2021-01" db="EMBL/GenBank/DDBJ databases">
        <title>Ramlibacter sp. strain AW1 16S ribosomal RNA gene Genome sequencing and assembly.</title>
        <authorList>
            <person name="Kang M."/>
        </authorList>
    </citation>
    <scope>NUCLEOTIDE SEQUENCE</scope>
    <source>
        <strain evidence="1">AW1</strain>
    </source>
</reference>
<sequence>MRDVNGKPLIDGASVRLIRAPAELLRGLPLEDQEAIRWATNEVAMRLVGADDYGNVELEFKDPSGTRHWIFVQPTCVAAT</sequence>
<dbReference type="AlphaFoldDB" id="A0A936ZKY7"/>
<organism evidence="1 2">
    <name type="scientific">Ramlibacter aurantiacus</name>
    <dbReference type="NCBI Taxonomy" id="2801330"/>
    <lineage>
        <taxon>Bacteria</taxon>
        <taxon>Pseudomonadati</taxon>
        <taxon>Pseudomonadota</taxon>
        <taxon>Betaproteobacteria</taxon>
        <taxon>Burkholderiales</taxon>
        <taxon>Comamonadaceae</taxon>
        <taxon>Ramlibacter</taxon>
    </lineage>
</organism>
<proteinExistence type="predicted"/>
<gene>
    <name evidence="1" type="ORF">JI739_15320</name>
</gene>
<dbReference type="Proteomes" id="UP000613011">
    <property type="component" value="Unassembled WGS sequence"/>
</dbReference>
<dbReference type="EMBL" id="JAEQNA010000005">
    <property type="protein sequence ID" value="MBL0421727.1"/>
    <property type="molecule type" value="Genomic_DNA"/>
</dbReference>
<accession>A0A936ZKY7</accession>
<comment type="caution">
    <text evidence="1">The sequence shown here is derived from an EMBL/GenBank/DDBJ whole genome shotgun (WGS) entry which is preliminary data.</text>
</comment>
<evidence type="ECO:0000313" key="1">
    <source>
        <dbReference type="EMBL" id="MBL0421727.1"/>
    </source>
</evidence>